<dbReference type="InterPro" id="IPR029058">
    <property type="entry name" value="AB_hydrolase_fold"/>
</dbReference>
<accession>A0ABU7D9Z3</accession>
<dbReference type="Pfam" id="PF00975">
    <property type="entry name" value="Thioesterase"/>
    <property type="match status" value="1"/>
</dbReference>
<comment type="caution">
    <text evidence="4">The sequence shown here is derived from an EMBL/GenBank/DDBJ whole genome shotgun (WGS) entry which is preliminary data.</text>
</comment>
<organism evidence="4 5">
    <name type="scientific">Characodon lateralis</name>
    <dbReference type="NCBI Taxonomy" id="208331"/>
    <lineage>
        <taxon>Eukaryota</taxon>
        <taxon>Metazoa</taxon>
        <taxon>Chordata</taxon>
        <taxon>Craniata</taxon>
        <taxon>Vertebrata</taxon>
        <taxon>Euteleostomi</taxon>
        <taxon>Actinopterygii</taxon>
        <taxon>Neopterygii</taxon>
        <taxon>Teleostei</taxon>
        <taxon>Neoteleostei</taxon>
        <taxon>Acanthomorphata</taxon>
        <taxon>Ovalentaria</taxon>
        <taxon>Atherinomorphae</taxon>
        <taxon>Cyprinodontiformes</taxon>
        <taxon>Goodeidae</taxon>
        <taxon>Characodon</taxon>
    </lineage>
</organism>
<feature type="domain" description="Thioesterase" evidence="3">
    <location>
        <begin position="58"/>
        <end position="271"/>
    </location>
</feature>
<keyword evidence="5" id="KW-1185">Reference proteome</keyword>
<protein>
    <recommendedName>
        <fullName evidence="2">oleoyl-[acyl-carrier-protein] hydrolase</fullName>
        <ecNumber evidence="2">3.1.2.14</ecNumber>
    </recommendedName>
</protein>
<proteinExistence type="inferred from homology"/>
<dbReference type="InterPro" id="IPR012223">
    <property type="entry name" value="TEII"/>
</dbReference>
<gene>
    <name evidence="4" type="ORF">CHARACLAT_017617</name>
</gene>
<evidence type="ECO:0000256" key="2">
    <source>
        <dbReference type="ARBA" id="ARBA00012480"/>
    </source>
</evidence>
<dbReference type="PANTHER" id="PTHR11487:SF0">
    <property type="entry name" value="S-ACYL FATTY ACID SYNTHASE THIOESTERASE, MEDIUM CHAIN"/>
    <property type="match status" value="1"/>
</dbReference>
<evidence type="ECO:0000313" key="4">
    <source>
        <dbReference type="EMBL" id="MED6271186.1"/>
    </source>
</evidence>
<dbReference type="EMBL" id="JAHUTJ010017886">
    <property type="protein sequence ID" value="MED6271186.1"/>
    <property type="molecule type" value="Genomic_DNA"/>
</dbReference>
<sequence>MELLTPHCRCLQNPFTGFHSCRVPEPQKKETRKCCRRSRCSSSKQDSFSVAEKQQDTGGGSIHYTRWGNVLNSSMEVFAVKLPGRESRAREPFFENMQQIVDEVLAALLPLLKEKPFALFGHSFGAFTSFAVAEDLKKLHNLEPVHMFLSGASAPYSEIRIKAPKRSELPDDEFLQWLTSIGGTPQELLANPEVLQLFLPALKADLHVVENYRCSKPDVPFLGCPVTCFDGKEDIPHDLHAWRNITSGDFTIRMFDGSHFYLKDAGNEKILLDYITKILETAEIYYL</sequence>
<dbReference type="Gene3D" id="3.40.50.1820">
    <property type="entry name" value="alpha/beta hydrolase"/>
    <property type="match status" value="1"/>
</dbReference>
<reference evidence="4 5" key="1">
    <citation type="submission" date="2021-06" db="EMBL/GenBank/DDBJ databases">
        <authorList>
            <person name="Palmer J.M."/>
        </authorList>
    </citation>
    <scope>NUCLEOTIDE SEQUENCE [LARGE SCALE GENOMIC DNA]</scope>
    <source>
        <strain evidence="4 5">CL_MEX2019</strain>
        <tissue evidence="4">Muscle</tissue>
    </source>
</reference>
<name>A0ABU7D9Z3_9TELE</name>
<evidence type="ECO:0000259" key="3">
    <source>
        <dbReference type="Pfam" id="PF00975"/>
    </source>
</evidence>
<dbReference type="Proteomes" id="UP001352852">
    <property type="component" value="Unassembled WGS sequence"/>
</dbReference>
<evidence type="ECO:0000313" key="5">
    <source>
        <dbReference type="Proteomes" id="UP001352852"/>
    </source>
</evidence>
<comment type="similarity">
    <text evidence="1">Belongs to the thioesterase family.</text>
</comment>
<dbReference type="PANTHER" id="PTHR11487">
    <property type="entry name" value="THIOESTERASE"/>
    <property type="match status" value="1"/>
</dbReference>
<dbReference type="InterPro" id="IPR001031">
    <property type="entry name" value="Thioesterase"/>
</dbReference>
<dbReference type="SUPFAM" id="SSF53474">
    <property type="entry name" value="alpha/beta-Hydrolases"/>
    <property type="match status" value="1"/>
</dbReference>
<evidence type="ECO:0000256" key="1">
    <source>
        <dbReference type="ARBA" id="ARBA00007169"/>
    </source>
</evidence>
<dbReference type="EC" id="3.1.2.14" evidence="2"/>